<reference evidence="11 12" key="1">
    <citation type="submission" date="2020-03" db="EMBL/GenBank/DDBJ databases">
        <title>Genomic Encyclopedia of Type Strains, Phase IV (KMG-IV): sequencing the most valuable type-strain genomes for metagenomic binning, comparative biology and taxonomic classification.</title>
        <authorList>
            <person name="Goeker M."/>
        </authorList>
    </citation>
    <scope>NUCLEOTIDE SEQUENCE [LARGE SCALE GENOMIC DNA]</scope>
    <source>
        <strain evidence="11 12">DSM 21299</strain>
    </source>
</reference>
<evidence type="ECO:0000256" key="7">
    <source>
        <dbReference type="ARBA" id="ARBA00023136"/>
    </source>
</evidence>
<evidence type="ECO:0000256" key="8">
    <source>
        <dbReference type="SAM" id="Phobius"/>
    </source>
</evidence>
<dbReference type="RefSeq" id="WP_167303650.1">
    <property type="nucleotide sequence ID" value="NZ_JAASQR010000003.1"/>
</dbReference>
<dbReference type="InterPro" id="IPR029044">
    <property type="entry name" value="Nucleotide-diphossugar_trans"/>
</dbReference>
<evidence type="ECO:0000259" key="9">
    <source>
        <dbReference type="Pfam" id="PF00535"/>
    </source>
</evidence>
<dbReference type="Proteomes" id="UP000576821">
    <property type="component" value="Unassembled WGS sequence"/>
</dbReference>
<dbReference type="InterPro" id="IPR007267">
    <property type="entry name" value="GtrA_DPMS_TM"/>
</dbReference>
<evidence type="ECO:0000313" key="11">
    <source>
        <dbReference type="EMBL" id="NIJ16998.1"/>
    </source>
</evidence>
<keyword evidence="4 11" id="KW-0808">Transferase</keyword>
<evidence type="ECO:0000256" key="1">
    <source>
        <dbReference type="ARBA" id="ARBA00004141"/>
    </source>
</evidence>
<dbReference type="GO" id="GO:0000271">
    <property type="term" value="P:polysaccharide biosynthetic process"/>
    <property type="evidence" value="ECO:0007669"/>
    <property type="project" value="InterPro"/>
</dbReference>
<dbReference type="Pfam" id="PF00535">
    <property type="entry name" value="Glycos_transf_2"/>
    <property type="match status" value="1"/>
</dbReference>
<gene>
    <name evidence="11" type="ORF">FHS54_001987</name>
</gene>
<dbReference type="PANTHER" id="PTHR43398">
    <property type="entry name" value="DOLICHOL-PHOSPHATE MANNOSYLTRANSFERASE SUBUNIT 1"/>
    <property type="match status" value="1"/>
</dbReference>
<feature type="domain" description="GtrA/DPMS transmembrane" evidence="10">
    <location>
        <begin position="256"/>
        <end position="371"/>
    </location>
</feature>
<dbReference type="GO" id="GO:0016020">
    <property type="term" value="C:membrane"/>
    <property type="evidence" value="ECO:0007669"/>
    <property type="project" value="UniProtKB-SubCell"/>
</dbReference>
<evidence type="ECO:0000313" key="12">
    <source>
        <dbReference type="Proteomes" id="UP000576821"/>
    </source>
</evidence>
<evidence type="ECO:0000256" key="5">
    <source>
        <dbReference type="ARBA" id="ARBA00022692"/>
    </source>
</evidence>
<keyword evidence="12" id="KW-1185">Reference proteome</keyword>
<accession>A0A846M747</accession>
<dbReference type="SUPFAM" id="SSF53448">
    <property type="entry name" value="Nucleotide-diphospho-sugar transferases"/>
    <property type="match status" value="1"/>
</dbReference>
<comment type="subcellular location">
    <subcellularLocation>
        <location evidence="1">Membrane</location>
        <topology evidence="1">Multi-pass membrane protein</topology>
    </subcellularLocation>
</comment>
<sequence length="374" mass="41345">MHNLKITVPSTEQEWAPPRYCVVVPTFEERDNVQPLFAKLQAVMPDRGWEVIFVDDDSRDGTPEAIYQLMDQHFNVRLIRRFGRRGLSSAAVEGMMATAAPIVAVMDADMQHDEEVLPKLLQCVDDGADVALGTRYAQNGSLGSWAQSRALISRFATVVAGRVNKNPVTDPMSGFLAVRRDLVVELMPRLSLIGFKILLDILMSSPGKLKVSEVPYHFRCRTAGESKLDVNVSIDFLLLLLEKKTGRFIPARLFLFAAVGGSGLLVHLLLLRLMLSFGLSFVVAQSVAVAVAIASNFSLNNVLTYRDRQLRGWRMIGGLLSFYAVCGIGAIANVGVASFLYFGNERWWVAGIAGAVIGAVWNYVASSFFTWRRK</sequence>
<dbReference type="EMBL" id="JAASQR010000003">
    <property type="protein sequence ID" value="NIJ16998.1"/>
    <property type="molecule type" value="Genomic_DNA"/>
</dbReference>
<dbReference type="AlphaFoldDB" id="A0A846M747"/>
<evidence type="ECO:0000256" key="4">
    <source>
        <dbReference type="ARBA" id="ARBA00022679"/>
    </source>
</evidence>
<feature type="transmembrane region" description="Helical" evidence="8">
    <location>
        <begin position="253"/>
        <end position="271"/>
    </location>
</feature>
<keyword evidence="5 8" id="KW-0812">Transmembrane</keyword>
<evidence type="ECO:0000256" key="6">
    <source>
        <dbReference type="ARBA" id="ARBA00022989"/>
    </source>
</evidence>
<dbReference type="EC" id="2.4.1.83" evidence="11"/>
<protein>
    <submittedName>
        <fullName evidence="11">Dolichol-phosphate mannosyltransferase</fullName>
        <ecNumber evidence="11">2.4.1.83</ecNumber>
    </submittedName>
</protein>
<dbReference type="CDD" id="cd06442">
    <property type="entry name" value="DPM1_like"/>
    <property type="match status" value="1"/>
</dbReference>
<dbReference type="PANTHER" id="PTHR43398:SF1">
    <property type="entry name" value="DOLICHOL-PHOSPHATE MANNOSYLTRANSFERASE SUBUNIT 1"/>
    <property type="match status" value="1"/>
</dbReference>
<proteinExistence type="inferred from homology"/>
<dbReference type="Gene3D" id="3.90.550.10">
    <property type="entry name" value="Spore Coat Polysaccharide Biosynthesis Protein SpsA, Chain A"/>
    <property type="match status" value="1"/>
</dbReference>
<keyword evidence="6 8" id="KW-1133">Transmembrane helix</keyword>
<dbReference type="Pfam" id="PF04138">
    <property type="entry name" value="GtrA_DPMS_TM"/>
    <property type="match status" value="1"/>
</dbReference>
<dbReference type="InterPro" id="IPR039528">
    <property type="entry name" value="DPM1-like"/>
</dbReference>
<evidence type="ECO:0000259" key="10">
    <source>
        <dbReference type="Pfam" id="PF04138"/>
    </source>
</evidence>
<feature type="transmembrane region" description="Helical" evidence="8">
    <location>
        <begin position="277"/>
        <end position="299"/>
    </location>
</feature>
<feature type="domain" description="Glycosyltransferase 2-like" evidence="9">
    <location>
        <begin position="21"/>
        <end position="183"/>
    </location>
</feature>
<keyword evidence="7 8" id="KW-0472">Membrane</keyword>
<keyword evidence="3 11" id="KW-0328">Glycosyltransferase</keyword>
<comment type="caution">
    <text evidence="11">The sequence shown here is derived from an EMBL/GenBank/DDBJ whole genome shotgun (WGS) entry which is preliminary data.</text>
</comment>
<organism evidence="11 12">
    <name type="scientific">Sphingobium vermicomposti</name>
    <dbReference type="NCBI Taxonomy" id="529005"/>
    <lineage>
        <taxon>Bacteria</taxon>
        <taxon>Pseudomonadati</taxon>
        <taxon>Pseudomonadota</taxon>
        <taxon>Alphaproteobacteria</taxon>
        <taxon>Sphingomonadales</taxon>
        <taxon>Sphingomonadaceae</taxon>
        <taxon>Sphingobium</taxon>
    </lineage>
</organism>
<evidence type="ECO:0000256" key="2">
    <source>
        <dbReference type="ARBA" id="ARBA00006739"/>
    </source>
</evidence>
<feature type="transmembrane region" description="Helical" evidence="8">
    <location>
        <begin position="347"/>
        <end position="371"/>
    </location>
</feature>
<dbReference type="GO" id="GO:0009247">
    <property type="term" value="P:glycolipid biosynthetic process"/>
    <property type="evidence" value="ECO:0007669"/>
    <property type="project" value="TreeGrafter"/>
</dbReference>
<feature type="transmembrane region" description="Helical" evidence="8">
    <location>
        <begin position="320"/>
        <end position="341"/>
    </location>
</feature>
<name>A0A846M747_9SPHN</name>
<dbReference type="InterPro" id="IPR001173">
    <property type="entry name" value="Glyco_trans_2-like"/>
</dbReference>
<comment type="similarity">
    <text evidence="2">Belongs to the glycosyltransferase 2 family.</text>
</comment>
<evidence type="ECO:0000256" key="3">
    <source>
        <dbReference type="ARBA" id="ARBA00022676"/>
    </source>
</evidence>
<dbReference type="GO" id="GO:0004582">
    <property type="term" value="F:dolichyl-phosphate beta-D-mannosyltransferase activity"/>
    <property type="evidence" value="ECO:0007669"/>
    <property type="project" value="UniProtKB-EC"/>
</dbReference>